<keyword evidence="3" id="KW-1185">Reference proteome</keyword>
<keyword evidence="1" id="KW-0472">Membrane</keyword>
<reference evidence="2 3" key="1">
    <citation type="journal article" date="2021" name="Genome Biol. Evol.">
        <title>Complete Genome Sequencing of a Novel Gloeobacter Species from a Waterfall Cave in Mexico.</title>
        <authorList>
            <person name="Saw J.H."/>
            <person name="Cardona T."/>
            <person name="Montejano G."/>
        </authorList>
    </citation>
    <scope>NUCLEOTIDE SEQUENCE [LARGE SCALE GENOMIC DNA]</scope>
    <source>
        <strain evidence="2">MG652769</strain>
    </source>
</reference>
<accession>A0ABY3PN12</accession>
<feature type="transmembrane region" description="Helical" evidence="1">
    <location>
        <begin position="91"/>
        <end position="113"/>
    </location>
</feature>
<gene>
    <name evidence="2" type="ORF">ISF26_02040</name>
</gene>
<keyword evidence="1" id="KW-1133">Transmembrane helix</keyword>
<keyword evidence="1" id="KW-0812">Transmembrane</keyword>
<evidence type="ECO:0000313" key="3">
    <source>
        <dbReference type="Proteomes" id="UP001054846"/>
    </source>
</evidence>
<proteinExistence type="predicted"/>
<dbReference type="EMBL" id="CP063845">
    <property type="protein sequence ID" value="UFP95052.1"/>
    <property type="molecule type" value="Genomic_DNA"/>
</dbReference>
<feature type="transmembrane region" description="Helical" evidence="1">
    <location>
        <begin position="39"/>
        <end position="57"/>
    </location>
</feature>
<dbReference type="Proteomes" id="UP001054846">
    <property type="component" value="Chromosome"/>
</dbReference>
<dbReference type="Pfam" id="PF04087">
    <property type="entry name" value="DUF389"/>
    <property type="match status" value="1"/>
</dbReference>
<protein>
    <submittedName>
        <fullName evidence="2">DUF389 domain-containing protein</fullName>
    </submittedName>
</protein>
<dbReference type="RefSeq" id="WP_230842186.1">
    <property type="nucleotide sequence ID" value="NZ_CP063845.1"/>
</dbReference>
<sequence>MTTPATVDGAQRSRWFVRRSQEETDHLRTDLTGESTCNFSFLVLVVGSCAIATFGLISNSAAVIIGAMIIAPLMLPIRGFALGAADGDFGLVRTALVSIGVGTVFALGFSWSIGRLVDLPVYSSEILARTQPQLLDLGVAVAAGLVGAYAKLRKEIADSLAGVAIAVALMPPLCVVGLTLAQLDWQACLGATLLYLTNLIGIALACMVVFLAAGYVPFERGGRTLAWTAVFAALLGIPLSISFGRLLVQERLEASLRSALSKTVTFRQTKILSEEVDWLSDPPVVTLRVSAEQAPTPRQVQLLEEYAGRATGQRFKLVARVIREEAITSTGESP</sequence>
<dbReference type="PANTHER" id="PTHR20992:SF9">
    <property type="entry name" value="AT15442P-RELATED"/>
    <property type="match status" value="1"/>
</dbReference>
<feature type="transmembrane region" description="Helical" evidence="1">
    <location>
        <begin position="193"/>
        <end position="218"/>
    </location>
</feature>
<evidence type="ECO:0000313" key="2">
    <source>
        <dbReference type="EMBL" id="UFP95052.1"/>
    </source>
</evidence>
<organism evidence="2 3">
    <name type="scientific">Gloeobacter morelensis MG652769</name>
    <dbReference type="NCBI Taxonomy" id="2781736"/>
    <lineage>
        <taxon>Bacteria</taxon>
        <taxon>Bacillati</taxon>
        <taxon>Cyanobacteriota</taxon>
        <taxon>Cyanophyceae</taxon>
        <taxon>Gloeobacterales</taxon>
        <taxon>Gloeobacteraceae</taxon>
        <taxon>Gloeobacter</taxon>
        <taxon>Gloeobacter morelensis</taxon>
    </lineage>
</organism>
<dbReference type="InterPro" id="IPR005240">
    <property type="entry name" value="DUF389"/>
</dbReference>
<feature type="transmembrane region" description="Helical" evidence="1">
    <location>
        <begin position="224"/>
        <end position="248"/>
    </location>
</feature>
<feature type="transmembrane region" description="Helical" evidence="1">
    <location>
        <begin position="156"/>
        <end position="181"/>
    </location>
</feature>
<feature type="transmembrane region" description="Helical" evidence="1">
    <location>
        <begin position="64"/>
        <end position="85"/>
    </location>
</feature>
<name>A0ABY3PN12_9CYAN</name>
<dbReference type="PANTHER" id="PTHR20992">
    <property type="entry name" value="AT15442P-RELATED"/>
    <property type="match status" value="1"/>
</dbReference>
<evidence type="ECO:0000256" key="1">
    <source>
        <dbReference type="SAM" id="Phobius"/>
    </source>
</evidence>